<evidence type="ECO:0000259" key="6">
    <source>
        <dbReference type="Pfam" id="PF04116"/>
    </source>
</evidence>
<evidence type="ECO:0000313" key="8">
    <source>
        <dbReference type="EMBL" id="WMN06479.1"/>
    </source>
</evidence>
<dbReference type="Proteomes" id="UP001244443">
    <property type="component" value="Chromosome"/>
</dbReference>
<dbReference type="InterPro" id="IPR006694">
    <property type="entry name" value="Fatty_acid_hydroxylase"/>
</dbReference>
<proteinExistence type="predicted"/>
<dbReference type="InterPro" id="IPR050307">
    <property type="entry name" value="Sterol_Desaturase_Related"/>
</dbReference>
<accession>A0AA49GDL6</accession>
<protein>
    <submittedName>
        <fullName evidence="8">Sterol desaturase family protein</fullName>
        <ecNumber evidence="8">1.-.-.-</ecNumber>
    </submittedName>
</protein>
<evidence type="ECO:0000256" key="2">
    <source>
        <dbReference type="ARBA" id="ARBA00022692"/>
    </source>
</evidence>
<comment type="subcellular location">
    <subcellularLocation>
        <location evidence="1">Membrane</location>
    </subcellularLocation>
</comment>
<feature type="transmembrane region" description="Helical" evidence="5">
    <location>
        <begin position="94"/>
        <end position="113"/>
    </location>
</feature>
<dbReference type="RefSeq" id="WP_302124350.1">
    <property type="nucleotide sequence ID" value="NZ_CP129970.2"/>
</dbReference>
<dbReference type="KEGG" id="marp:QYS47_22810"/>
<accession>A0AA51N5Q5</accession>
<keyword evidence="4 5" id="KW-0472">Membrane</keyword>
<organism evidence="8 9">
    <name type="scientific">Marivirga arenosa</name>
    <dbReference type="NCBI Taxonomy" id="3059076"/>
    <lineage>
        <taxon>Bacteria</taxon>
        <taxon>Pseudomonadati</taxon>
        <taxon>Bacteroidota</taxon>
        <taxon>Cytophagia</taxon>
        <taxon>Cytophagales</taxon>
        <taxon>Marivirgaceae</taxon>
        <taxon>Marivirga</taxon>
    </lineage>
</organism>
<gene>
    <name evidence="7" type="ORF">QYS47_22810</name>
    <name evidence="8" type="ORF">QYS48_32695</name>
</gene>
<sequence>MEFIYDYFSRAFWNISYRYFITASIAFVSFYIIFRKLVASRKIQDKFPKLNDYGRDIGYSTLTIFIFTVIAVLSLKTFAEYSLIYDSISDMPKWYYFTSLGLMFILHDFYFYWMHRIMHHPKLYRYIHKVHHTSTNPSPWTAYAFHPLEAIIEAGIITLIAFTIPAHRSAIAIFFIFQIIYNVYGHTGYELWPKNFHKTWIGRFVNTSVAHNMHHKKFHGNYGLYTLLWDRVFGTIRKDYNTDYENLFLKNKHQNQ</sequence>
<keyword evidence="8" id="KW-0560">Oxidoreductase</keyword>
<dbReference type="Proteomes" id="UP001232019">
    <property type="component" value="Chromosome"/>
</dbReference>
<evidence type="ECO:0000313" key="7">
    <source>
        <dbReference type="EMBL" id="WKK80036.1"/>
    </source>
</evidence>
<evidence type="ECO:0000256" key="5">
    <source>
        <dbReference type="SAM" id="Phobius"/>
    </source>
</evidence>
<evidence type="ECO:0000256" key="4">
    <source>
        <dbReference type="ARBA" id="ARBA00023136"/>
    </source>
</evidence>
<dbReference type="GO" id="GO:0008610">
    <property type="term" value="P:lipid biosynthetic process"/>
    <property type="evidence" value="ECO:0007669"/>
    <property type="project" value="InterPro"/>
</dbReference>
<dbReference type="PANTHER" id="PTHR11863">
    <property type="entry name" value="STEROL DESATURASE"/>
    <property type="match status" value="1"/>
</dbReference>
<name>A0AA51N5Q5_9BACT</name>
<dbReference type="EMBL" id="CP129970">
    <property type="protein sequence ID" value="WMN06479.1"/>
    <property type="molecule type" value="Genomic_DNA"/>
</dbReference>
<keyword evidence="3 5" id="KW-1133">Transmembrane helix</keyword>
<keyword evidence="9" id="KW-1185">Reference proteome</keyword>
<dbReference type="EC" id="1.-.-.-" evidence="8"/>
<reference evidence="8 9" key="1">
    <citation type="submission" date="2023-08" db="EMBL/GenBank/DDBJ databases">
        <title>Comparative genomics and taxonomic characterization of three novel marine species of genus Marivirga.</title>
        <authorList>
            <person name="Muhammad N."/>
            <person name="Kim S.-G."/>
        </authorList>
    </citation>
    <scope>NUCLEOTIDE SEQUENCE [LARGE SCALE GENOMIC DNA]</scope>
    <source>
        <strain evidence="8 9">ABR2-2</strain>
        <strain evidence="7">BKB1-2</strain>
    </source>
</reference>
<evidence type="ECO:0000256" key="3">
    <source>
        <dbReference type="ARBA" id="ARBA00022989"/>
    </source>
</evidence>
<dbReference type="Pfam" id="PF04116">
    <property type="entry name" value="FA_hydroxylase"/>
    <property type="match status" value="1"/>
</dbReference>
<dbReference type="GO" id="GO:0016020">
    <property type="term" value="C:membrane"/>
    <property type="evidence" value="ECO:0007669"/>
    <property type="project" value="UniProtKB-SubCell"/>
</dbReference>
<feature type="transmembrane region" description="Helical" evidence="5">
    <location>
        <begin position="15"/>
        <end position="34"/>
    </location>
</feature>
<dbReference type="GO" id="GO:0016491">
    <property type="term" value="F:oxidoreductase activity"/>
    <property type="evidence" value="ECO:0007669"/>
    <property type="project" value="UniProtKB-KW"/>
</dbReference>
<dbReference type="AlphaFoldDB" id="A0AA51N5Q5"/>
<keyword evidence="2 5" id="KW-0812">Transmembrane</keyword>
<feature type="domain" description="Fatty acid hydroxylase" evidence="6">
    <location>
        <begin position="102"/>
        <end position="235"/>
    </location>
</feature>
<evidence type="ECO:0000256" key="1">
    <source>
        <dbReference type="ARBA" id="ARBA00004370"/>
    </source>
</evidence>
<feature type="transmembrane region" description="Helical" evidence="5">
    <location>
        <begin position="55"/>
        <end position="74"/>
    </location>
</feature>
<dbReference type="EMBL" id="CP129968">
    <property type="protein sequence ID" value="WKK80036.1"/>
    <property type="molecule type" value="Genomic_DNA"/>
</dbReference>
<evidence type="ECO:0000313" key="9">
    <source>
        <dbReference type="Proteomes" id="UP001244443"/>
    </source>
</evidence>
<dbReference type="GO" id="GO:0005506">
    <property type="term" value="F:iron ion binding"/>
    <property type="evidence" value="ECO:0007669"/>
    <property type="project" value="InterPro"/>
</dbReference>